<feature type="domain" description="Serpin" evidence="9">
    <location>
        <begin position="474"/>
        <end position="810"/>
    </location>
</feature>
<evidence type="ECO:0000256" key="4">
    <source>
        <dbReference type="ARBA" id="ARBA00022490"/>
    </source>
</evidence>
<dbReference type="InterPro" id="IPR000240">
    <property type="entry name" value="Serpin_B9/Maspin"/>
</dbReference>
<dbReference type="CDD" id="cd02058">
    <property type="entry name" value="serpinB_MENT-like"/>
    <property type="match status" value="2"/>
</dbReference>
<evidence type="ECO:0000256" key="5">
    <source>
        <dbReference type="ARBA" id="ARBA00022690"/>
    </source>
</evidence>
<dbReference type="InterPro" id="IPR023796">
    <property type="entry name" value="Serpin_dom"/>
</dbReference>
<keyword evidence="12" id="KW-1185">Reference proteome</keyword>
<dbReference type="Gene3D" id="3.30.497.10">
    <property type="entry name" value="Antithrombin, subunit I, domain 2"/>
    <property type="match status" value="12"/>
</dbReference>
<evidence type="ECO:0000256" key="6">
    <source>
        <dbReference type="ARBA" id="ARBA00023242"/>
    </source>
</evidence>
<dbReference type="InterPro" id="IPR042185">
    <property type="entry name" value="Serpin_sf_2"/>
</dbReference>
<keyword evidence="4" id="KW-0963">Cytoplasm</keyword>
<evidence type="ECO:0000313" key="10">
    <source>
        <dbReference type="EMBL" id="KAG0113626.1"/>
    </source>
</evidence>
<dbReference type="InterPro" id="IPR023795">
    <property type="entry name" value="Serpin_CS"/>
</dbReference>
<dbReference type="PRINTS" id="PR00676">
    <property type="entry name" value="MASPIN"/>
</dbReference>
<dbReference type="GO" id="GO:0004867">
    <property type="term" value="F:serine-type endopeptidase inhibitor activity"/>
    <property type="evidence" value="ECO:0007669"/>
    <property type="project" value="InterPro"/>
</dbReference>
<feature type="domain" description="Serpin" evidence="9">
    <location>
        <begin position="150"/>
        <end position="447"/>
    </location>
</feature>
<protein>
    <recommendedName>
        <fullName evidence="7">Serpin B10</fullName>
    </recommendedName>
</protein>
<feature type="domain" description="Serpin" evidence="9">
    <location>
        <begin position="2620"/>
        <end position="3016"/>
    </location>
</feature>
<evidence type="ECO:0000256" key="8">
    <source>
        <dbReference type="SAM" id="MobiDB-lite"/>
    </source>
</evidence>
<evidence type="ECO:0000259" key="9">
    <source>
        <dbReference type="SMART" id="SM00093"/>
    </source>
</evidence>
<feature type="domain" description="Serpin" evidence="9">
    <location>
        <begin position="812"/>
        <end position="1230"/>
    </location>
</feature>
<dbReference type="Gene3D" id="6.20.40.10">
    <property type="match status" value="1"/>
</dbReference>
<comment type="caution">
    <text evidence="10">The sequence shown here is derived from an EMBL/GenBank/DDBJ whole genome shotgun (WGS) entry which is preliminary data.</text>
</comment>
<dbReference type="Proteomes" id="UP000618051">
    <property type="component" value="Unassembled WGS sequence"/>
</dbReference>
<dbReference type="FunFam" id="2.30.39.10:FF:000050">
    <property type="entry name" value="Heterochromatin-associated protein MENT"/>
    <property type="match status" value="1"/>
</dbReference>
<comment type="similarity">
    <text evidence="3">Belongs to the serpin family. Ov-serpin subfamily.</text>
</comment>
<dbReference type="InterPro" id="IPR000215">
    <property type="entry name" value="Serpin_fam"/>
</dbReference>
<feature type="domain" description="Serpin" evidence="9">
    <location>
        <begin position="3026"/>
        <end position="3419"/>
    </location>
</feature>
<reference evidence="11 12" key="2">
    <citation type="journal article" date="2021" name="J. Hered.">
        <title>Feather Gene Expression Elucidates the Developmental Basis of Plumage Iridescence in African Starlings.</title>
        <authorList>
            <person name="Rubenstein D.R."/>
            <person name="Corvelo A."/>
            <person name="MacManes M.D."/>
            <person name="Maia R."/>
            <person name="Narzisi G."/>
            <person name="Rousaki A."/>
            <person name="Vandenabeele P."/>
            <person name="Shawkey M.D."/>
            <person name="Solomon J."/>
        </authorList>
    </citation>
    <scope>NUCLEOTIDE SEQUENCE [LARGE SCALE GENOMIC DNA]</scope>
    <source>
        <strain evidence="11">SS15</strain>
    </source>
</reference>
<feature type="region of interest" description="Disordered" evidence="8">
    <location>
        <begin position="3074"/>
        <end position="3106"/>
    </location>
</feature>
<dbReference type="PROSITE" id="PS00284">
    <property type="entry name" value="SERPIN"/>
    <property type="match status" value="5"/>
</dbReference>
<evidence type="ECO:0000256" key="2">
    <source>
        <dbReference type="ARBA" id="ARBA00004496"/>
    </source>
</evidence>
<evidence type="ECO:0000313" key="12">
    <source>
        <dbReference type="Proteomes" id="UP000618051"/>
    </source>
</evidence>
<dbReference type="GO" id="GO:0005615">
    <property type="term" value="C:extracellular space"/>
    <property type="evidence" value="ECO:0007669"/>
    <property type="project" value="InterPro"/>
</dbReference>
<evidence type="ECO:0000256" key="7">
    <source>
        <dbReference type="ARBA" id="ARBA00041146"/>
    </source>
</evidence>
<dbReference type="EMBL" id="JADDUC010000409">
    <property type="protein sequence ID" value="KAG0113626.1"/>
    <property type="molecule type" value="Genomic_DNA"/>
</dbReference>
<dbReference type="PANTHER" id="PTHR11461:SF175">
    <property type="entry name" value="SERPIN B10"/>
    <property type="match status" value="1"/>
</dbReference>
<feature type="domain" description="Serpin" evidence="9">
    <location>
        <begin position="1251"/>
        <end position="1593"/>
    </location>
</feature>
<keyword evidence="6" id="KW-0539">Nucleus</keyword>
<organism evidence="10">
    <name type="scientific">Lamprotornis superbus</name>
    <dbReference type="NCBI Taxonomy" id="245042"/>
    <lineage>
        <taxon>Eukaryota</taxon>
        <taxon>Metazoa</taxon>
        <taxon>Chordata</taxon>
        <taxon>Craniata</taxon>
        <taxon>Vertebrata</taxon>
        <taxon>Euteleostomi</taxon>
        <taxon>Archelosauria</taxon>
        <taxon>Archosauria</taxon>
        <taxon>Dinosauria</taxon>
        <taxon>Saurischia</taxon>
        <taxon>Theropoda</taxon>
        <taxon>Coelurosauria</taxon>
        <taxon>Aves</taxon>
        <taxon>Neognathae</taxon>
        <taxon>Neoaves</taxon>
        <taxon>Telluraves</taxon>
        <taxon>Australaves</taxon>
        <taxon>Passeriformes</taxon>
        <taxon>Sturnidae</taxon>
        <taxon>Lamprotornis</taxon>
    </lineage>
</organism>
<dbReference type="CDD" id="cd19956">
    <property type="entry name" value="serpinB"/>
    <property type="match status" value="2"/>
</dbReference>
<feature type="non-terminal residue" evidence="10">
    <location>
        <position position="3419"/>
    </location>
</feature>
<evidence type="ECO:0000256" key="1">
    <source>
        <dbReference type="ARBA" id="ARBA00004123"/>
    </source>
</evidence>
<gene>
    <name evidence="11" type="ORF">IHE44_0000691</name>
    <name evidence="10" type="ORF">IHE44_010051</name>
</gene>
<reference evidence="11" key="3">
    <citation type="submission" date="2022-01" db="EMBL/GenBank/DDBJ databases">
        <authorList>
            <person name="Rubenstein D.R."/>
        </authorList>
    </citation>
    <scope>NUCLEOTIDE SEQUENCE</scope>
    <source>
        <strain evidence="11">SS15</strain>
        <tissue evidence="11">Liver</tissue>
    </source>
</reference>
<dbReference type="PANTHER" id="PTHR11461">
    <property type="entry name" value="SERINE PROTEASE INHIBITOR, SERPIN"/>
    <property type="match status" value="1"/>
</dbReference>
<dbReference type="SMART" id="SM00093">
    <property type="entry name" value="SERPIN"/>
    <property type="match status" value="9"/>
</dbReference>
<evidence type="ECO:0000256" key="3">
    <source>
        <dbReference type="ARBA" id="ARBA00006426"/>
    </source>
</evidence>
<dbReference type="SUPFAM" id="SSF56574">
    <property type="entry name" value="Serpins"/>
    <property type="match status" value="9"/>
</dbReference>
<sequence length="3419" mass="388355">PLNRFDVVSGLCTLGTREKDTSTIPPVPGKVVHVGTAFLGGSGRESQGVRTEGRLSNRRVTWWVAMECVWHASSEMQARKFVVVEKQLIQKLLSHFTVTILVRPGSEKSGRGFVSKQFVANTNSQNILQECREVRMTMDALQLANTAFAVDMFKKLCEKDKTANIIFSPLCTSTSLALAYKATKGDTADQMKQVLHLQDVKDVSFGFQTITSDVSKLSSFFALKMVKRLFVDKSLNPTTDFVNSTKRPFPSELELVEFKEKTEETREKINKSLSELTDGKMENVLNEDSVSDQTQILLVNAAYFVTNWMKKFPEAEIKECPFKVNKLEKALTPETLLQWTNPSMMANTKVNVFLPKFSVEGDYDLKPLLESLGMTNIFNESASDFSEMCETKGVVVSKVIHKVSLEVNEQGGDSREVPGYRILQHKDEFRADHPFIFLFRHNKTRNSQCEAFPPHSISHFMMDSISRPVTEFCLDLYKKLNRSAEDTNIVFSPMSISVALALIHLGAKNNTAAQIEKCNKEGDLNHKVFQELLLQLQNLGEKYILTLANNLFIQQGFELQQQFLMCSKELYGAMLQTVDFHGAVEAARRKINAWVESETQGKIKELFAPGVIDGRALLVLVNVIYFKASWERKFEEEKTVQRDFKLNQNKKKPVQMMYQKGKFKLGYIEEVAAQILELPYAQQSLSMIILLPGDEADGSVGGLEQIESTITYENLMLWASSENMFETTVEVYLPRFKLEGTFNLNEVLQEMGMTDIFTESKVDLSAMTFAKSLVLSSVVHKAYVEVNEEGTVAAAGTGASIVRSAANARFCLDFFRELNKRKRNENIFFSPLSLSAAFGMVVLGARGSTLEQIEKVGLCSEKGTVARYGPRGWLMHRKPFKKDIMLFLIPDFFRLSIIIEREAAIHPQVQLCIGKLKPTTKHLFSCLKCEQDEGVHSQFQALLAEVSEPGPGCCLTIANRLFGEITYPFFQQYLDSTKKFYRAELEPVNFKYTEEEVREKINFWVENETKGKIKDLFAAGFIDPSTVLVLVNAIYFKGKWAVEFKKEDTKEMYFHLNKNERRKVQMMFQEGYFNMAIIGELKTKVIELQYYNNELSMFILLPEDDCEDFTGLEQLECALTYEKLTEWTSLATMQPLKVKVYLPQFKMEESYVLNNTLQEMGVMNVFAWGKADLSGISMKDGLVVSKAIQKTIVEVNEEGTEAGCSMGLLPIPLCCPLTIHSSSSSDTTKPTPFSSLEDIPLLNAANAEFCFDVFKEVKIHHPNDNIFYCPLSMIAALAMVYLGARNNTEYQIEKIYLKCVKKLYRSGLEMVNFKTASNQARQRINSWVKNQTNGQIRDFLEPSSVNPQTVLVLVNAIYFKGRWKTAFKEEHTHKVPFNVTEIEFCPFKGLAHLSAKEKIASASHFTFLFLQQESRPVQMMCQNNTFKVARVAEDKLKILELPYAGGELSLLVLLPDDISGLAQLENKISFEKLAEWTSSKAMEKKRVKVYLPRMKIEEKYNLTSVLTSLGMTDLFSPSANLSGISSAERLRISEAIHEAYMEVTEEGTEEAGSADDTEDIEHSSEFEEFRADRPFLFLIKHNPSNLILFFANAEFCFDVFKEVKVHRSNDNVLFSSLSMLSTLALVYMGARGKTQSQMGKYIHKSFKDLLSDISRQNATYSLRIADRLYIEKTYPILEEYIKCAKKFYRAELEEVDFKTAAEEARQLINSWVEKETNGRIQDLLASDSVDLNTALVFVNVIYFKGIWKTAFKEEHTREEPFNVTEQESRPVQMMCQNNTFKVARVAEDKLKILELPYASGELSLLVLLPDDISGLAQLENKISYEKLLEWTSPKVMEKKRVKVYLPRMKIEEKYNLTSVLTSLGMTDLFSPSANLSGISSAERLRISEAIHEAYMEVTEEGTEAGGSEVVTRDIQHSSEEFRADHPFLFLIKHNPSDMILLFVSTEVCCDIFRELRSQSVQENVCYSPLLIISTLSMVYIGAKDNTKAQIEKEYIQCVKELYKGGLESIDFQTAAEKSRELINSWVESQTNGKRKPTISRGIFPSAAMFEQHVRKFKLGTIKNILQPSSVSSQTDMVLVSAIYFKGLWEKAFKEEDTQTVSFRITEQESKPVQMMSQTGTFKVAEIPSEKCRILELPYASGRLSLWVLLPDDISGLEQLEKAITFENLKEWTRSSKMEERKIKVYLPRMKIEEKYNLTSILKSLGITDLFSSSANLSGISSADSLKASGAFHEAFVEIYEAGSKAAGSSGAGIDDTSVSEEIRADHPFLFLIKHNPSDSILTMDTLNKANTSFALDFFKQQCQEDGDKNILFAPWSISSALATVYLGAKGNTADQMAKVLHFNKAEGTKNVTTTIRMHVYSRTKESLSNRQTGKSDNIHTGFKALSFEINQPTKNYLLKSVNQLYGEKSLPFSKPKDITMQNHNQSTLWEQQMQSGERSIPVLNNRLKHTTKPVPMMYLRDKFNLNYIESVQADVLELPYVNNDLSMFILLPSDISGLQKLERELTFENLSAWTNPELMEKMNMEVYLPRFTLEEKYDLKSTLSRMGIQDAFTEGQADFTAMSKTGDLFLSQVFHKCYLEVNEEGTEAAAASSATLASRSLGATAVKMEVVSTSVGKFTVDLFNKLNETNKGKNIFFSPWSISAALALTYLGAKGTTATEMAEVLHFTVGAGPEASSSVARPSRGRPKRRKLDPENKQAADIHSGFKKLLTAINKPRSTYSLKSANRIYVEKTFLLLPTYIQLSKNYYKAEPQKVNFKTAPEQSGKEINTWVEKQTEGKIKNLLGPQDVTNSTTLILINAIYFKAEWEVKFKAEDTQPQPFRLSKNKTKPVKMMYMRQTFPVLIMETMNFKMIELPYVKRELSMFILLPDDIKDNTTGLEQLERELTYEKLSEWTDSKKMTETLVDLYLPKFKMEERYDLSDNLIRMGMRSAFSINADFSGMTEKNKVMISKVYHKSFVAVDEKGTEAAAATAVIVELTSAHISHVLKFRVDHPFYFFIRHNKSKSILFFGVPMEPLSVSTNSFTLDLYKKLNETSKGQNIFFSPWSIATALAMVHLGAKGDTATQMAEVLHFNQTAREEGPSETRPSPGRPKKRKMDPENEGEENIHSAFKKLLSDINKRRSTYLLKSANRLYEEKTYPLLPKFLQLITSYYNAKPQAVNFKRAAEQVRAQINSWVENKTERKIQSLLPAGSLHSRTVLVLVNAIYFKGKWEKKFLEKNTSEMPFRINKTKTKPVQMMFLKDTFFILRETTLKFRIIELPYVKNELSMFILLPDDINDNTTGLELVERELTYDKLAEWTQSDNMMKAEVDLYLPKLKMEKNYDLKSPLSSMGIRNAFDPGQADFTGMSVKKDLFISQVIHKAFVEVNEEGTEAAAATGVLMMRSRVPTMTFKADHPFLFFIRHNKSQTILFFGRFCSP</sequence>
<feature type="domain" description="Serpin" evidence="9">
    <location>
        <begin position="1949"/>
        <end position="2289"/>
    </location>
</feature>
<dbReference type="EMBL" id="JADDUC020000001">
    <property type="protein sequence ID" value="KAI1243115.1"/>
    <property type="molecule type" value="Genomic_DNA"/>
</dbReference>
<evidence type="ECO:0000313" key="11">
    <source>
        <dbReference type="EMBL" id="KAI1243115.1"/>
    </source>
</evidence>
<dbReference type="FunFam" id="3.30.497.10:FF:000009">
    <property type="entry name" value="serpin B5 isoform X2"/>
    <property type="match status" value="1"/>
</dbReference>
<feature type="domain" description="Serpin" evidence="9">
    <location>
        <begin position="2295"/>
        <end position="2619"/>
    </location>
</feature>
<dbReference type="Gene3D" id="2.30.39.10">
    <property type="entry name" value="Alpha-1-antitrypsin, domain 1"/>
    <property type="match status" value="9"/>
</dbReference>
<proteinExistence type="inferred from homology"/>
<reference evidence="10" key="1">
    <citation type="submission" date="2020-10" db="EMBL/GenBank/DDBJ databases">
        <title>Feather gene expression reveals the developmental basis of iridescence in African starlings.</title>
        <authorList>
            <person name="Rubenstein D.R."/>
        </authorList>
    </citation>
    <scope>NUCLEOTIDE SEQUENCE</scope>
    <source>
        <strain evidence="10">SS15</strain>
        <tissue evidence="10">Liver</tissue>
    </source>
</reference>
<feature type="domain" description="Serpin" evidence="9">
    <location>
        <begin position="1597"/>
        <end position="1945"/>
    </location>
</feature>
<dbReference type="FunFam" id="3.30.497.10:FF:000001">
    <property type="entry name" value="Serine protease inhibitor"/>
    <property type="match status" value="2"/>
</dbReference>
<comment type="subcellular location">
    <subcellularLocation>
        <location evidence="2">Cytoplasm</location>
    </subcellularLocation>
    <subcellularLocation>
        <location evidence="1">Nucleus</location>
    </subcellularLocation>
</comment>
<dbReference type="InterPro" id="IPR042178">
    <property type="entry name" value="Serpin_sf_1"/>
</dbReference>
<keyword evidence="5" id="KW-0646">Protease inhibitor</keyword>
<dbReference type="Pfam" id="PF00079">
    <property type="entry name" value="Serpin"/>
    <property type="match status" value="12"/>
</dbReference>
<feature type="region of interest" description="Disordered" evidence="8">
    <location>
        <begin position="2673"/>
        <end position="2699"/>
    </location>
</feature>
<dbReference type="InterPro" id="IPR036186">
    <property type="entry name" value="Serpin_sf"/>
</dbReference>
<name>A0A835TMT6_9PASS</name>
<dbReference type="FunFam" id="2.30.39.10:FF:000001">
    <property type="entry name" value="Serpin family B member 2"/>
    <property type="match status" value="7"/>
</dbReference>
<accession>A0A835TMT6</accession>
<dbReference type="Gene3D" id="1.10.287.580">
    <property type="entry name" value="Helix hairpin bin"/>
    <property type="match status" value="2"/>
</dbReference>
<dbReference type="OrthoDB" id="671595at2759"/>